<dbReference type="SMART" id="SM00028">
    <property type="entry name" value="TPR"/>
    <property type="match status" value="4"/>
</dbReference>
<gene>
    <name evidence="2" type="ORF">ElP_58520</name>
</gene>
<evidence type="ECO:0000313" key="3">
    <source>
        <dbReference type="Proteomes" id="UP000317835"/>
    </source>
</evidence>
<dbReference type="Proteomes" id="UP000317835">
    <property type="component" value="Chromosome"/>
</dbReference>
<keyword evidence="1" id="KW-0802">TPR repeat</keyword>
<dbReference type="PANTHER" id="PTHR12558:SF13">
    <property type="entry name" value="CELL DIVISION CYCLE PROTEIN 27 HOMOLOG"/>
    <property type="match status" value="1"/>
</dbReference>
<feature type="repeat" description="TPR" evidence="1">
    <location>
        <begin position="15"/>
        <end position="48"/>
    </location>
</feature>
<dbReference type="Pfam" id="PF14559">
    <property type="entry name" value="TPR_19"/>
    <property type="match status" value="1"/>
</dbReference>
<dbReference type="InterPro" id="IPR019734">
    <property type="entry name" value="TPR_rpt"/>
</dbReference>
<proteinExistence type="predicted"/>
<dbReference type="Gene3D" id="1.25.40.10">
    <property type="entry name" value="Tetratricopeptide repeat domain"/>
    <property type="match status" value="3"/>
</dbReference>
<protein>
    <submittedName>
        <fullName evidence="2">Tetratricopeptide repeat protein</fullName>
    </submittedName>
</protein>
<accession>A0A518HAM2</accession>
<evidence type="ECO:0000313" key="2">
    <source>
        <dbReference type="EMBL" id="QDV37905.1"/>
    </source>
</evidence>
<dbReference type="InterPro" id="IPR011990">
    <property type="entry name" value="TPR-like_helical_dom_sf"/>
</dbReference>
<name>A0A518HAM2_9BACT</name>
<keyword evidence="3" id="KW-1185">Reference proteome</keyword>
<dbReference type="AlphaFoldDB" id="A0A518HAM2"/>
<dbReference type="SUPFAM" id="SSF48452">
    <property type="entry name" value="TPR-like"/>
    <property type="match status" value="2"/>
</dbReference>
<dbReference type="RefSeq" id="WP_145276019.1">
    <property type="nucleotide sequence ID" value="NZ_CP036426.1"/>
</dbReference>
<sequence length="468" mass="52263">MDSVPLPDEKDIHRAESFFKYGNEAAAKGNLPYAIDMYKNALKIAPMELKYRQALRAVGRKKFNNDPSKVGMFAGAKLQPIRLKIKASKGRGHWLEALEHCEEAFVVSPWDVGASRDFAEAAEQLGSRPLARWAMEAVQAQAAEDVAFWKQMAHVYAFCEDFPRAILCWERIKKLNPADDEAAHQINALSASQTIHGSGLHEQVRRNEAQLAAEKSEVDGEVEAIRGRQALSPEQRFERDLQEDPARPGPYLELAEHYRRQQRLDEARDVLARGLKALPDQASLRDSYAEVQIARLKKAIEALKLRLKDHPDDAESKSKLAALTTKLADYELAEFRRRVEARPEDPGLRYEYGRRLAASGQHDAAIGEFQAARSSPALKVKALIGAGGSFEASGVPKLAERSYAEALKAVDAEDVETLNDLHYRLGRVAEQLGNHDAAESHYNEVAANNFGYLDVAQRLRSLNQRMSS</sequence>
<dbReference type="EMBL" id="CP036426">
    <property type="protein sequence ID" value="QDV37905.1"/>
    <property type="molecule type" value="Genomic_DNA"/>
</dbReference>
<dbReference type="PROSITE" id="PS50005">
    <property type="entry name" value="TPR"/>
    <property type="match status" value="1"/>
</dbReference>
<dbReference type="PANTHER" id="PTHR12558">
    <property type="entry name" value="CELL DIVISION CYCLE 16,23,27"/>
    <property type="match status" value="1"/>
</dbReference>
<reference evidence="2 3" key="1">
    <citation type="submission" date="2019-02" db="EMBL/GenBank/DDBJ databases">
        <title>Deep-cultivation of Planctomycetes and their phenomic and genomic characterization uncovers novel biology.</title>
        <authorList>
            <person name="Wiegand S."/>
            <person name="Jogler M."/>
            <person name="Boedeker C."/>
            <person name="Pinto D."/>
            <person name="Vollmers J."/>
            <person name="Rivas-Marin E."/>
            <person name="Kohn T."/>
            <person name="Peeters S.H."/>
            <person name="Heuer A."/>
            <person name="Rast P."/>
            <person name="Oberbeckmann S."/>
            <person name="Bunk B."/>
            <person name="Jeske O."/>
            <person name="Meyerdierks A."/>
            <person name="Storesund J.E."/>
            <person name="Kallscheuer N."/>
            <person name="Luecker S."/>
            <person name="Lage O.M."/>
            <person name="Pohl T."/>
            <person name="Merkel B.J."/>
            <person name="Hornburger P."/>
            <person name="Mueller R.-W."/>
            <person name="Bruemmer F."/>
            <person name="Labrenz M."/>
            <person name="Spormann A.M."/>
            <person name="Op den Camp H."/>
            <person name="Overmann J."/>
            <person name="Amann R."/>
            <person name="Jetten M.S.M."/>
            <person name="Mascher T."/>
            <person name="Medema M.H."/>
            <person name="Devos D.P."/>
            <person name="Kaster A.-K."/>
            <person name="Ovreas L."/>
            <person name="Rohde M."/>
            <person name="Galperin M.Y."/>
            <person name="Jogler C."/>
        </authorList>
    </citation>
    <scope>NUCLEOTIDE SEQUENCE [LARGE SCALE GENOMIC DNA]</scope>
    <source>
        <strain evidence="2 3">ElP</strain>
    </source>
</reference>
<evidence type="ECO:0000256" key="1">
    <source>
        <dbReference type="PROSITE-ProRule" id="PRU00339"/>
    </source>
</evidence>
<dbReference type="KEGG" id="tpla:ElP_58520"/>
<organism evidence="2 3">
    <name type="scientific">Tautonia plasticadhaerens</name>
    <dbReference type="NCBI Taxonomy" id="2527974"/>
    <lineage>
        <taxon>Bacteria</taxon>
        <taxon>Pseudomonadati</taxon>
        <taxon>Planctomycetota</taxon>
        <taxon>Planctomycetia</taxon>
        <taxon>Isosphaerales</taxon>
        <taxon>Isosphaeraceae</taxon>
        <taxon>Tautonia</taxon>
    </lineage>
</organism>
<dbReference type="OrthoDB" id="212218at2"/>